<feature type="transmembrane region" description="Helical" evidence="2">
    <location>
        <begin position="66"/>
        <end position="88"/>
    </location>
</feature>
<evidence type="ECO:0000313" key="3">
    <source>
        <dbReference type="EMBL" id="MTH67419.1"/>
    </source>
</evidence>
<reference evidence="3 4" key="1">
    <citation type="submission" date="2019-11" db="EMBL/GenBank/DDBJ databases">
        <title>Agromyces kandeliae sp. nov., isolated from mangrove soil.</title>
        <authorList>
            <person name="Wang R."/>
        </authorList>
    </citation>
    <scope>NUCLEOTIDE SEQUENCE [LARGE SCALE GENOMIC DNA]</scope>
    <source>
        <strain evidence="3 4">JCM 11433</strain>
    </source>
</reference>
<keyword evidence="4" id="KW-1185">Reference proteome</keyword>
<dbReference type="RefSeq" id="WP_155050535.1">
    <property type="nucleotide sequence ID" value="NZ_BAAAIB010000003.1"/>
</dbReference>
<sequence length="144" mass="15338">MSTDSPHGAVPHVLRESEPSRDTDSIARRISRLEFGTRRCVYVSAGFGGIVLLLGSGEILGGLDVLVAAIVTLVVLGVFCIAMAYVAFLRESSRLSAKLIEGRDETEPAGQYDPRPHHWYVAGSLALMLNGAALVVGVWVAAFA</sequence>
<dbReference type="EMBL" id="WMLB01000010">
    <property type="protein sequence ID" value="MTH67419.1"/>
    <property type="molecule type" value="Genomic_DNA"/>
</dbReference>
<keyword evidence="2" id="KW-0472">Membrane</keyword>
<dbReference type="AlphaFoldDB" id="A0A6I3M1Q8"/>
<evidence type="ECO:0000256" key="1">
    <source>
        <dbReference type="SAM" id="MobiDB-lite"/>
    </source>
</evidence>
<dbReference type="OrthoDB" id="9903609at2"/>
<dbReference type="Proteomes" id="UP000433071">
    <property type="component" value="Unassembled WGS sequence"/>
</dbReference>
<keyword evidence="2" id="KW-0812">Transmembrane</keyword>
<organism evidence="3 4">
    <name type="scientific">Agromyces bracchium</name>
    <dbReference type="NCBI Taxonomy" id="88376"/>
    <lineage>
        <taxon>Bacteria</taxon>
        <taxon>Bacillati</taxon>
        <taxon>Actinomycetota</taxon>
        <taxon>Actinomycetes</taxon>
        <taxon>Micrococcales</taxon>
        <taxon>Microbacteriaceae</taxon>
        <taxon>Agromyces</taxon>
    </lineage>
</organism>
<feature type="transmembrane region" description="Helical" evidence="2">
    <location>
        <begin position="119"/>
        <end position="142"/>
    </location>
</feature>
<comment type="caution">
    <text evidence="3">The sequence shown here is derived from an EMBL/GenBank/DDBJ whole genome shotgun (WGS) entry which is preliminary data.</text>
</comment>
<proteinExistence type="predicted"/>
<feature type="compositionally biased region" description="Basic and acidic residues" evidence="1">
    <location>
        <begin position="13"/>
        <end position="22"/>
    </location>
</feature>
<gene>
    <name evidence="3" type="ORF">GJ743_03410</name>
</gene>
<feature type="region of interest" description="Disordered" evidence="1">
    <location>
        <begin position="1"/>
        <end position="22"/>
    </location>
</feature>
<accession>A0A6I3M1Q8</accession>
<evidence type="ECO:0000256" key="2">
    <source>
        <dbReference type="SAM" id="Phobius"/>
    </source>
</evidence>
<protein>
    <submittedName>
        <fullName evidence="3">Uncharacterized protein</fullName>
    </submittedName>
</protein>
<feature type="transmembrane region" description="Helical" evidence="2">
    <location>
        <begin position="40"/>
        <end position="60"/>
    </location>
</feature>
<name>A0A6I3M1Q8_9MICO</name>
<keyword evidence="2" id="KW-1133">Transmembrane helix</keyword>
<evidence type="ECO:0000313" key="4">
    <source>
        <dbReference type="Proteomes" id="UP000433071"/>
    </source>
</evidence>